<dbReference type="EMBL" id="JAINDJ010000003">
    <property type="protein sequence ID" value="KAG9452076.1"/>
    <property type="molecule type" value="Genomic_DNA"/>
</dbReference>
<dbReference type="GO" id="GO:0000166">
    <property type="term" value="F:nucleotide binding"/>
    <property type="evidence" value="ECO:0007669"/>
    <property type="project" value="InterPro"/>
</dbReference>
<dbReference type="SMART" id="SM00341">
    <property type="entry name" value="HRDC"/>
    <property type="match status" value="1"/>
</dbReference>
<protein>
    <recommendedName>
        <fullName evidence="10">HRDC domain-containing protein</fullName>
    </recommendedName>
</protein>
<dbReference type="InterPro" id="IPR002562">
    <property type="entry name" value="3'-5'_exonuclease_dom"/>
</dbReference>
<evidence type="ECO:0000313" key="12">
    <source>
        <dbReference type="Proteomes" id="UP000825729"/>
    </source>
</evidence>
<dbReference type="GO" id="GO:0071051">
    <property type="term" value="P:poly(A)-dependent snoRNA 3'-end processing"/>
    <property type="evidence" value="ECO:0007669"/>
    <property type="project" value="TreeGrafter"/>
</dbReference>
<dbReference type="SMART" id="SM00474">
    <property type="entry name" value="35EXOc"/>
    <property type="match status" value="1"/>
</dbReference>
<dbReference type="SUPFAM" id="SSF47819">
    <property type="entry name" value="HRDC-like"/>
    <property type="match status" value="1"/>
</dbReference>
<evidence type="ECO:0000256" key="8">
    <source>
        <dbReference type="ARBA" id="ARBA00043957"/>
    </source>
</evidence>
<dbReference type="FunFam" id="1.10.150.80:FF:000001">
    <property type="entry name" value="Putative exosome component 10"/>
    <property type="match status" value="1"/>
</dbReference>
<dbReference type="FunFam" id="3.30.420.10:FF:000065">
    <property type="entry name" value="Protein RRP6-like 2 isoform A"/>
    <property type="match status" value="1"/>
</dbReference>
<dbReference type="GO" id="GO:0071040">
    <property type="term" value="P:nuclear polyadenylation-dependent antisense transcript catabolic process"/>
    <property type="evidence" value="ECO:0007669"/>
    <property type="project" value="TreeGrafter"/>
</dbReference>
<evidence type="ECO:0000256" key="7">
    <source>
        <dbReference type="ARBA" id="ARBA00023242"/>
    </source>
</evidence>
<dbReference type="PANTHER" id="PTHR12124">
    <property type="entry name" value="POLYMYOSITIS/SCLERODERMA AUTOANTIGEN-RELATED"/>
    <property type="match status" value="1"/>
</dbReference>
<evidence type="ECO:0000256" key="4">
    <source>
        <dbReference type="ARBA" id="ARBA00022801"/>
    </source>
</evidence>
<comment type="similarity">
    <text evidence="8">Belongs to the exosome component 10/RRP6 family.</text>
</comment>
<dbReference type="Proteomes" id="UP000825729">
    <property type="component" value="Unassembled WGS sequence"/>
</dbReference>
<dbReference type="Pfam" id="PF08066">
    <property type="entry name" value="PMC2NT"/>
    <property type="match status" value="1"/>
</dbReference>
<keyword evidence="6" id="KW-0269">Exonuclease</keyword>
<dbReference type="InterPro" id="IPR049559">
    <property type="entry name" value="Rrp6p-like_exo"/>
</dbReference>
<keyword evidence="7" id="KW-0539">Nucleus</keyword>
<evidence type="ECO:0000256" key="1">
    <source>
        <dbReference type="ARBA" id="ARBA00004123"/>
    </source>
</evidence>
<dbReference type="GO" id="GO:0071037">
    <property type="term" value="P:nuclear polyadenylation-dependent snRNA catabolic process"/>
    <property type="evidence" value="ECO:0007669"/>
    <property type="project" value="TreeGrafter"/>
</dbReference>
<keyword evidence="2" id="KW-0698">rRNA processing</keyword>
<dbReference type="AlphaFoldDB" id="A0AAV7EUC0"/>
<evidence type="ECO:0000256" key="3">
    <source>
        <dbReference type="ARBA" id="ARBA00022722"/>
    </source>
</evidence>
<dbReference type="PROSITE" id="PS50967">
    <property type="entry name" value="HRDC"/>
    <property type="match status" value="1"/>
</dbReference>
<sequence length="893" mass="100292">MEAAAFPELSSKQKAETLQALASGPLTSSIAKLSVSSRAIPSDKDFHFFNNFPEFKNPIKDIAEKSELMLKSIGSSSHLLFGNQLSFPHDPDDSLDWMVNVNDEILERFDVSIDEFQRVRKEKEESGRSVGSLEAEGGFQLVYGKKKRGGNEVPDAQPGLAPAVKVASRDQKVGGPRKVPFHIPSIPRPQDKFNILVNNSNQPFEHVWLQKSQDGSRFMHPLENLSVSDFVDGGKEGVEPVKPLPLESTPFKLVEEVKDLKELARKLSEAKEFAVDLEHNQYRSFQGLTCLMQISTRTEDFVVDTLKLRVHVGPYLREVFKDPRKRKVMHGADKDILWLQRDFGIYVCNLFDTGQASRVLQLERNSLEYLLHYFCGVTANKEYQNADWRLRPLPAEMIKYAREDTHYLLYIYDLARDRLRAESNNTDSLLLEVYKRSYDLCMQLYEKEILTDTSYLHIYGLLGADLNAEQLAVVAGLCQWRDLVARQEDESTGYVLPNKTLLEIARQLPVNAGKLRRLLRSKHPFVEKNIGSVVGIIKSSIANAAAFQAVSEQLKEAREKTALQRSIEAGRSETGVMPITEDPMSIDSSYAEVDHLVPNDLHADSLERPSSQPSILSSESTPILPQPVQFGEMDCGPESLPSVKPATVVSVEMRKKPNNAFGMMLGNSKAKRKVDQDTVEQRLEQIKSSVSLPFHSFSGTTEQSTLVAAENAEVPLAETVGQRQTCLPDQKIEEIVLLECDSHDDNEASKNPTTDQILKLEESCKGDSISENDTVHEDDQNSSLSELASGFQDICRSLNEKRASKQLGRKQGEISETYPLLKPFDYTAARKQMRFGEGPLREAHDKETTKEPEESSKGSRQKSNEKEGPKDSQQARRRQAFPASGNRSATFRQ</sequence>
<evidence type="ECO:0000256" key="9">
    <source>
        <dbReference type="SAM" id="MobiDB-lite"/>
    </source>
</evidence>
<comment type="subcellular location">
    <subcellularLocation>
        <location evidence="1">Nucleus</location>
    </subcellularLocation>
</comment>
<evidence type="ECO:0000259" key="10">
    <source>
        <dbReference type="PROSITE" id="PS50967"/>
    </source>
</evidence>
<dbReference type="GO" id="GO:0071035">
    <property type="term" value="P:nuclear polyadenylation-dependent rRNA catabolic process"/>
    <property type="evidence" value="ECO:0007669"/>
    <property type="project" value="TreeGrafter"/>
</dbReference>
<dbReference type="GO" id="GO:0000176">
    <property type="term" value="C:nuclear exosome (RNase complex)"/>
    <property type="evidence" value="ECO:0007669"/>
    <property type="project" value="InterPro"/>
</dbReference>
<accession>A0AAV7EUC0</accession>
<dbReference type="GO" id="GO:0071039">
    <property type="term" value="P:nuclear polyadenylation-dependent CUT catabolic process"/>
    <property type="evidence" value="ECO:0007669"/>
    <property type="project" value="TreeGrafter"/>
</dbReference>
<dbReference type="Pfam" id="PF00570">
    <property type="entry name" value="HRDC"/>
    <property type="match status" value="1"/>
</dbReference>
<keyword evidence="5" id="KW-0271">Exosome</keyword>
<dbReference type="InterPro" id="IPR010997">
    <property type="entry name" value="HRDC-like_sf"/>
</dbReference>
<feature type="compositionally biased region" description="Basic and acidic residues" evidence="9">
    <location>
        <begin position="839"/>
        <end position="874"/>
    </location>
</feature>
<feature type="domain" description="HRDC" evidence="10">
    <location>
        <begin position="467"/>
        <end position="547"/>
    </location>
</feature>
<dbReference type="InterPro" id="IPR012337">
    <property type="entry name" value="RNaseH-like_sf"/>
</dbReference>
<evidence type="ECO:0000256" key="5">
    <source>
        <dbReference type="ARBA" id="ARBA00022835"/>
    </source>
</evidence>
<evidence type="ECO:0000256" key="6">
    <source>
        <dbReference type="ARBA" id="ARBA00022839"/>
    </source>
</evidence>
<dbReference type="InterPro" id="IPR002121">
    <property type="entry name" value="HRDC_dom"/>
</dbReference>
<keyword evidence="4" id="KW-0378">Hydrolase</keyword>
<dbReference type="SUPFAM" id="SSF53098">
    <property type="entry name" value="Ribonuclease H-like"/>
    <property type="match status" value="1"/>
</dbReference>
<keyword evidence="12" id="KW-1185">Reference proteome</keyword>
<dbReference type="GO" id="GO:0005730">
    <property type="term" value="C:nucleolus"/>
    <property type="evidence" value="ECO:0007669"/>
    <property type="project" value="UniProtKB-ARBA"/>
</dbReference>
<dbReference type="InterPro" id="IPR045092">
    <property type="entry name" value="Rrp6-like"/>
</dbReference>
<proteinExistence type="inferred from homology"/>
<dbReference type="InterPro" id="IPR012588">
    <property type="entry name" value="Exosome-assoc_fac_Rrp6_N"/>
</dbReference>
<dbReference type="CDD" id="cd06147">
    <property type="entry name" value="Rrp6p_like_exo"/>
    <property type="match status" value="1"/>
</dbReference>
<comment type="caution">
    <text evidence="11">The sequence shown here is derived from an EMBL/GenBank/DDBJ whole genome shotgun (WGS) entry which is preliminary data.</text>
</comment>
<organism evidence="11 12">
    <name type="scientific">Aristolochia fimbriata</name>
    <name type="common">White veined hardy Dutchman's pipe vine</name>
    <dbReference type="NCBI Taxonomy" id="158543"/>
    <lineage>
        <taxon>Eukaryota</taxon>
        <taxon>Viridiplantae</taxon>
        <taxon>Streptophyta</taxon>
        <taxon>Embryophyta</taxon>
        <taxon>Tracheophyta</taxon>
        <taxon>Spermatophyta</taxon>
        <taxon>Magnoliopsida</taxon>
        <taxon>Magnoliidae</taxon>
        <taxon>Piperales</taxon>
        <taxon>Aristolochiaceae</taxon>
        <taxon>Aristolochia</taxon>
    </lineage>
</organism>
<name>A0AAV7EUC0_ARIFI</name>
<dbReference type="GO" id="GO:0071038">
    <property type="term" value="P:TRAMP-dependent tRNA surveillance pathway"/>
    <property type="evidence" value="ECO:0007669"/>
    <property type="project" value="TreeGrafter"/>
</dbReference>
<dbReference type="Gene3D" id="1.10.150.80">
    <property type="entry name" value="HRDC domain"/>
    <property type="match status" value="1"/>
</dbReference>
<dbReference type="PANTHER" id="PTHR12124:SF47">
    <property type="entry name" value="EXOSOME COMPONENT 10"/>
    <property type="match status" value="1"/>
</dbReference>
<keyword evidence="3" id="KW-0540">Nuclease</keyword>
<gene>
    <name evidence="11" type="ORF">H6P81_004980</name>
</gene>
<dbReference type="InterPro" id="IPR036397">
    <property type="entry name" value="RNaseH_sf"/>
</dbReference>
<dbReference type="InterPro" id="IPR044876">
    <property type="entry name" value="HRDC_dom_sf"/>
</dbReference>
<dbReference type="GO" id="GO:0003727">
    <property type="term" value="F:single-stranded RNA binding"/>
    <property type="evidence" value="ECO:0007669"/>
    <property type="project" value="TreeGrafter"/>
</dbReference>
<dbReference type="GO" id="GO:0080188">
    <property type="term" value="P:gene silencing by siRNA-directed DNA methylation"/>
    <property type="evidence" value="ECO:0007669"/>
    <property type="project" value="UniProtKB-ARBA"/>
</dbReference>
<dbReference type="GO" id="GO:0071044">
    <property type="term" value="P:histone mRNA catabolic process"/>
    <property type="evidence" value="ECO:0007669"/>
    <property type="project" value="TreeGrafter"/>
</dbReference>
<reference evidence="11 12" key="1">
    <citation type="submission" date="2021-07" db="EMBL/GenBank/DDBJ databases">
        <title>The Aristolochia fimbriata genome: insights into angiosperm evolution, floral development and chemical biosynthesis.</title>
        <authorList>
            <person name="Jiao Y."/>
        </authorList>
    </citation>
    <scope>NUCLEOTIDE SEQUENCE [LARGE SCALE GENOMIC DNA]</scope>
    <source>
        <strain evidence="11">IBCAS-2021</strain>
        <tissue evidence="11">Leaf</tissue>
    </source>
</reference>
<dbReference type="GO" id="GO:0071036">
    <property type="term" value="P:nuclear polyadenylation-dependent snoRNA catabolic process"/>
    <property type="evidence" value="ECO:0007669"/>
    <property type="project" value="TreeGrafter"/>
</dbReference>
<dbReference type="GO" id="GO:0000175">
    <property type="term" value="F:3'-5'-RNA exonuclease activity"/>
    <property type="evidence" value="ECO:0007669"/>
    <property type="project" value="InterPro"/>
</dbReference>
<feature type="region of interest" description="Disordered" evidence="9">
    <location>
        <begin position="832"/>
        <end position="893"/>
    </location>
</feature>
<evidence type="ECO:0000256" key="2">
    <source>
        <dbReference type="ARBA" id="ARBA00022552"/>
    </source>
</evidence>
<dbReference type="Gene3D" id="3.30.420.10">
    <property type="entry name" value="Ribonuclease H-like superfamily/Ribonuclease H"/>
    <property type="match status" value="1"/>
</dbReference>
<dbReference type="GO" id="GO:0000467">
    <property type="term" value="P:exonucleolytic trimming to generate mature 3'-end of 5.8S rRNA from tricistronic rRNA transcript (SSU-rRNA, 5.8S rRNA, LSU-rRNA)"/>
    <property type="evidence" value="ECO:0007669"/>
    <property type="project" value="InterPro"/>
</dbReference>
<dbReference type="Pfam" id="PF01612">
    <property type="entry name" value="DNA_pol_A_exo1"/>
    <property type="match status" value="1"/>
</dbReference>
<evidence type="ECO:0000313" key="11">
    <source>
        <dbReference type="EMBL" id="KAG9452076.1"/>
    </source>
</evidence>